<reference evidence="1 2" key="1">
    <citation type="submission" date="2022-07" db="EMBL/GenBank/DDBJ databases">
        <title>Novel species in genus cellulomonas.</title>
        <authorList>
            <person name="Ye L."/>
        </authorList>
    </citation>
    <scope>NUCLEOTIDE SEQUENCE [LARGE SCALE GENOMIC DNA]</scope>
    <source>
        <strain evidence="2">zg-B89</strain>
    </source>
</reference>
<dbReference type="RefSeq" id="WP_227578210.1">
    <property type="nucleotide sequence ID" value="NZ_CP101987.1"/>
</dbReference>
<keyword evidence="2" id="KW-1185">Reference proteome</keyword>
<gene>
    <name evidence="1" type="ORF">NP048_04105</name>
</gene>
<accession>A0ABY5KQF6</accession>
<sequence>MIHRFEQSGDDHLAAMFEGRKFNHAREGTYEYHEVTIRQPDGSVKYLDDYTPGEAVVSRKTTQFADVTEDRARAIIREFAHKHPTQNPDFTIADTPANRAAFSSAPHLVGTPLDGSMILEVPVQTRAVPPSVREYAAARGVVIHDTSGTVLNQAELDAHVTDVFGSDFE</sequence>
<dbReference type="EMBL" id="CP101987">
    <property type="protein sequence ID" value="UUI72650.1"/>
    <property type="molecule type" value="Genomic_DNA"/>
</dbReference>
<name>A0ABY5KQF6_9CELL</name>
<proteinExistence type="predicted"/>
<evidence type="ECO:0000313" key="2">
    <source>
        <dbReference type="Proteomes" id="UP001316384"/>
    </source>
</evidence>
<dbReference type="Proteomes" id="UP001316384">
    <property type="component" value="Chromosome"/>
</dbReference>
<evidence type="ECO:0000313" key="1">
    <source>
        <dbReference type="EMBL" id="UUI72650.1"/>
    </source>
</evidence>
<organism evidence="1 2">
    <name type="scientific">Cellulomonas xiejunii</name>
    <dbReference type="NCBI Taxonomy" id="2968083"/>
    <lineage>
        <taxon>Bacteria</taxon>
        <taxon>Bacillati</taxon>
        <taxon>Actinomycetota</taxon>
        <taxon>Actinomycetes</taxon>
        <taxon>Micrococcales</taxon>
        <taxon>Cellulomonadaceae</taxon>
        <taxon>Cellulomonas</taxon>
    </lineage>
</organism>
<protein>
    <submittedName>
        <fullName evidence="1">Uncharacterized protein</fullName>
    </submittedName>
</protein>